<evidence type="ECO:0000313" key="1">
    <source>
        <dbReference type="EMBL" id="CUR32564.1"/>
    </source>
</evidence>
<organism evidence="1 2">
    <name type="scientific">Planktothrix tepida PCC 9214</name>
    <dbReference type="NCBI Taxonomy" id="671072"/>
    <lineage>
        <taxon>Bacteria</taxon>
        <taxon>Bacillati</taxon>
        <taxon>Cyanobacteriota</taxon>
        <taxon>Cyanophyceae</taxon>
        <taxon>Oscillatoriophycideae</taxon>
        <taxon>Oscillatoriales</taxon>
        <taxon>Microcoleaceae</taxon>
        <taxon>Planktothrix</taxon>
    </lineage>
</organism>
<dbReference type="RefSeq" id="WP_072719295.1">
    <property type="nucleotide sequence ID" value="NZ_LN889801.1"/>
</dbReference>
<evidence type="ECO:0000313" key="2">
    <source>
        <dbReference type="Proteomes" id="UP000184315"/>
    </source>
</evidence>
<dbReference type="AlphaFoldDB" id="A0A1J1LKV7"/>
<dbReference type="Proteomes" id="UP000184315">
    <property type="component" value="Unassembled WGS sequence"/>
</dbReference>
<gene>
    <name evidence="1" type="ORF">PL9214490111</name>
</gene>
<accession>A0A1J1LKV7</accession>
<keyword evidence="2" id="KW-1185">Reference proteome</keyword>
<reference evidence="2" key="1">
    <citation type="submission" date="2015-10" db="EMBL/GenBank/DDBJ databases">
        <authorList>
            <person name="Regsiter A."/>
            <person name="william w."/>
        </authorList>
    </citation>
    <scope>NUCLEOTIDE SEQUENCE [LARGE SCALE GENOMIC DNA]</scope>
</reference>
<sequence length="64" mass="7267">MNPDKTVENMEQKFSALSAEDLENLEVEELEQRLELAAIDYTATIITFAAIKTPDCRTLGVWFC</sequence>
<protein>
    <submittedName>
        <fullName evidence="1">Uncharacterized protein</fullName>
    </submittedName>
</protein>
<name>A0A1J1LKV7_9CYAN</name>
<dbReference type="EMBL" id="CZDF01000154">
    <property type="protein sequence ID" value="CUR32564.1"/>
    <property type="molecule type" value="Genomic_DNA"/>
</dbReference>
<proteinExistence type="predicted"/>
<dbReference type="STRING" id="671072.PL9214490111"/>